<keyword evidence="1" id="KW-0677">Repeat</keyword>
<feature type="domain" description="GPI inositol-deacylase winged helix" evidence="5">
    <location>
        <begin position="693"/>
        <end position="786"/>
    </location>
</feature>
<dbReference type="SUPFAM" id="SSF52540">
    <property type="entry name" value="P-loop containing nucleoside triphosphate hydrolases"/>
    <property type="match status" value="1"/>
</dbReference>
<feature type="compositionally biased region" description="Polar residues" evidence="3">
    <location>
        <begin position="48"/>
        <end position="67"/>
    </location>
</feature>
<dbReference type="Gene3D" id="3.40.50.300">
    <property type="entry name" value="P-loop containing nucleotide triphosphate hydrolases"/>
    <property type="match status" value="1"/>
</dbReference>
<feature type="repeat" description="ANK" evidence="2">
    <location>
        <begin position="1112"/>
        <end position="1138"/>
    </location>
</feature>
<evidence type="ECO:0000256" key="2">
    <source>
        <dbReference type="PROSITE-ProRule" id="PRU00023"/>
    </source>
</evidence>
<evidence type="ECO:0000313" key="7">
    <source>
        <dbReference type="EMBL" id="KAH0553091.1"/>
    </source>
</evidence>
<comment type="caution">
    <text evidence="7">The sequence shown here is derived from an EMBL/GenBank/DDBJ whole genome shotgun (WGS) entry which is preliminary data.</text>
</comment>
<keyword evidence="2" id="KW-0040">ANK repeat</keyword>
<evidence type="ECO:0000259" key="5">
    <source>
        <dbReference type="Pfam" id="PF22939"/>
    </source>
</evidence>
<feature type="compositionally biased region" description="Basic and acidic residues" evidence="3">
    <location>
        <begin position="83"/>
        <end position="101"/>
    </location>
</feature>
<dbReference type="InterPro" id="IPR027417">
    <property type="entry name" value="P-loop_NTPase"/>
</dbReference>
<feature type="repeat" description="ANK" evidence="2">
    <location>
        <begin position="974"/>
        <end position="998"/>
    </location>
</feature>
<dbReference type="EMBL" id="JAGHQM010001606">
    <property type="protein sequence ID" value="KAH0553091.1"/>
    <property type="molecule type" value="Genomic_DNA"/>
</dbReference>
<organism evidence="7 8">
    <name type="scientific">Trichoglossum hirsutum</name>
    <dbReference type="NCBI Taxonomy" id="265104"/>
    <lineage>
        <taxon>Eukaryota</taxon>
        <taxon>Fungi</taxon>
        <taxon>Dikarya</taxon>
        <taxon>Ascomycota</taxon>
        <taxon>Pezizomycotina</taxon>
        <taxon>Geoglossomycetes</taxon>
        <taxon>Geoglossales</taxon>
        <taxon>Geoglossaceae</taxon>
        <taxon>Trichoglossum</taxon>
    </lineage>
</organism>
<proteinExistence type="predicted"/>
<dbReference type="Pfam" id="PF22939">
    <property type="entry name" value="WHD_GPIID"/>
    <property type="match status" value="1"/>
</dbReference>
<dbReference type="Pfam" id="PF17100">
    <property type="entry name" value="NACHT_N"/>
    <property type="match status" value="1"/>
</dbReference>
<feature type="domain" description="Nephrocystin 3-like N-terminal" evidence="6">
    <location>
        <begin position="411"/>
        <end position="577"/>
    </location>
</feature>
<protein>
    <recommendedName>
        <fullName evidence="9">Ankyrin repeat protein</fullName>
    </recommendedName>
</protein>
<feature type="repeat" description="ANK" evidence="2">
    <location>
        <begin position="939"/>
        <end position="963"/>
    </location>
</feature>
<dbReference type="Pfam" id="PF12796">
    <property type="entry name" value="Ank_2"/>
    <property type="match status" value="2"/>
</dbReference>
<accession>A0A9P8IGS4</accession>
<evidence type="ECO:0000313" key="8">
    <source>
        <dbReference type="Proteomes" id="UP000750711"/>
    </source>
</evidence>
<evidence type="ECO:0000259" key="4">
    <source>
        <dbReference type="Pfam" id="PF17100"/>
    </source>
</evidence>
<evidence type="ECO:0000259" key="6">
    <source>
        <dbReference type="Pfam" id="PF24883"/>
    </source>
</evidence>
<feature type="region of interest" description="Disordered" evidence="3">
    <location>
        <begin position="1"/>
        <end position="101"/>
    </location>
</feature>
<dbReference type="PROSITE" id="PS50088">
    <property type="entry name" value="ANK_REPEAT"/>
    <property type="match status" value="6"/>
</dbReference>
<feature type="repeat" description="ANK" evidence="2">
    <location>
        <begin position="1043"/>
        <end position="1067"/>
    </location>
</feature>
<evidence type="ECO:0000256" key="1">
    <source>
        <dbReference type="ARBA" id="ARBA00022737"/>
    </source>
</evidence>
<feature type="repeat" description="ANK" evidence="2">
    <location>
        <begin position="1078"/>
        <end position="1102"/>
    </location>
</feature>
<reference evidence="7" key="1">
    <citation type="submission" date="2021-03" db="EMBL/GenBank/DDBJ databases">
        <title>Comparative genomics and phylogenomic investigation of the class Geoglossomycetes provide insights into ecological specialization and systematics.</title>
        <authorList>
            <person name="Melie T."/>
            <person name="Pirro S."/>
            <person name="Miller A.N."/>
            <person name="Quandt A."/>
        </authorList>
    </citation>
    <scope>NUCLEOTIDE SEQUENCE</scope>
    <source>
        <strain evidence="7">CAQ_001_2017</strain>
    </source>
</reference>
<dbReference type="AlphaFoldDB" id="A0A9P8IGS4"/>
<feature type="domain" description="NWD NACHT-NTPase N-terminal" evidence="4">
    <location>
        <begin position="116"/>
        <end position="331"/>
    </location>
</feature>
<keyword evidence="8" id="KW-1185">Reference proteome</keyword>
<feature type="repeat" description="ANK" evidence="2">
    <location>
        <begin position="1008"/>
        <end position="1032"/>
    </location>
</feature>
<dbReference type="PROSITE" id="PS50297">
    <property type="entry name" value="ANK_REP_REGION"/>
    <property type="match status" value="6"/>
</dbReference>
<dbReference type="InterPro" id="IPR002110">
    <property type="entry name" value="Ankyrin_rpt"/>
</dbReference>
<dbReference type="Proteomes" id="UP000750711">
    <property type="component" value="Unassembled WGS sequence"/>
</dbReference>
<dbReference type="InterPro" id="IPR056884">
    <property type="entry name" value="NPHP3-like_N"/>
</dbReference>
<dbReference type="Pfam" id="PF00023">
    <property type="entry name" value="Ank"/>
    <property type="match status" value="1"/>
</dbReference>
<dbReference type="Pfam" id="PF24883">
    <property type="entry name" value="NPHP3_N"/>
    <property type="match status" value="1"/>
</dbReference>
<evidence type="ECO:0000256" key="3">
    <source>
        <dbReference type="SAM" id="MobiDB-lite"/>
    </source>
</evidence>
<gene>
    <name evidence="7" type="ORF">GP486_006718</name>
</gene>
<dbReference type="InterPro" id="IPR031359">
    <property type="entry name" value="NACHT_N"/>
</dbReference>
<evidence type="ECO:0008006" key="9">
    <source>
        <dbReference type="Google" id="ProtNLM"/>
    </source>
</evidence>
<dbReference type="Gene3D" id="1.25.40.20">
    <property type="entry name" value="Ankyrin repeat-containing domain"/>
    <property type="match status" value="3"/>
</dbReference>
<name>A0A9P8IGS4_9PEZI</name>
<dbReference type="PANTHER" id="PTHR10039">
    <property type="entry name" value="AMELOGENIN"/>
    <property type="match status" value="1"/>
</dbReference>
<dbReference type="InterPro" id="IPR054471">
    <property type="entry name" value="GPIID_WHD"/>
</dbReference>
<dbReference type="SUPFAM" id="SSF48403">
    <property type="entry name" value="Ankyrin repeat"/>
    <property type="match status" value="1"/>
</dbReference>
<dbReference type="InterPro" id="IPR036770">
    <property type="entry name" value="Ankyrin_rpt-contain_sf"/>
</dbReference>
<dbReference type="SMART" id="SM00248">
    <property type="entry name" value="ANK"/>
    <property type="match status" value="6"/>
</dbReference>
<sequence>MTDKNSAKPSTRGFIKNVFGKRDSLRSPNPFRLSRPRSPPPRLKLNNESVQGSDNAQLTSASFNSSAAPLGVETGGDANVCQHDSRDIEPYRNRDALGNDGKDTEAADLEAHPVDMWAMADNQLRGDPQKCEMMQKYDRLLESKLPPGSKLEPIGTEERRKQAFGFFGSEIERLNAIDTTSYSQLKKCGNKAKRCFKAAVTCIMATRDIVNAAATPRLPASVACMGVTVLLSLCAQAADQRHILFEGLDSVSGSIHRIAEYEKLLWKQGNPELEDVKIAMTTACANIIEFQARATYFLGRNPVESAIRNAFKLDEWDNLLSAIERAESDVRGCAERKGWQEIQDIFAKFDDLRNDLKDNFKEVLAQQFANQEEKQRVIKRQEETADFLKLLLKNGCLYEDSKNRNSERVIGTCDWFTDNDQFKEWNLPSESQGSSLLYVTADPGCGKSVLSRYLIEEILPDDGRVVCYFFFKDDFKEQKSSLRALCSLLHQLFVSNRTLLTDDIIGKYEVQGAKFVESFAGMWSTFIGVASQQDTVCVIDALDECREPDRDQLIKAITEVCNRPTRNYKLKFLLTSRPYERIRRALGRWFNPQTSWIHLQGDSGPTADKIAEEIGIVVKSRIEEVARGYSLKPEEREFMEEQMKAIKNRTYLWAHLVFDGLMESETQFRLKKKDIMDLTKTLPKGADGVYERILSKSPCPNEARRILHIILSAKRPLSLAEMSVALAFGDSNDQASGTSIADKIVSVDELEIHIRNLCGLFVTVVDNKVYLLHQTTREFLIRNGTEDANKSLTSSELSRDSCDMKEDINPVVWKHSMNPADSNSVLAEICISYLQSDFAKENASMFEYSSIYWATHYCQSAGTRRIAVAKMTRDLCMPSELRTQWTKIHNIHNAIPAAGSPLCLASALGLGEAVEMFLHRQDSAGIDLEDKVDSKDGVYGWTPLMWAAWYGHETVVKLLLETGRADVDWKDNGHGQTPLSFATKNGHDAVVKLLLETGKADVNSKNSFGQTPLSLAAENGDKAMVKLLLETGKANVNSKDYRYGRAPLSWAAGYGREAVVKLLLETGKADVDSKDNVYGQTSLSWAAEFGHEAVVKLLLETGEADIDLESISGQTPLSLAIENGHGAVVKLLQSFGSS</sequence>